<evidence type="ECO:0000313" key="3">
    <source>
        <dbReference type="Proteomes" id="UP000431485"/>
    </source>
</evidence>
<dbReference type="EMBL" id="WLYI01000010">
    <property type="protein sequence ID" value="MTD19309.1"/>
    <property type="molecule type" value="Genomic_DNA"/>
</dbReference>
<dbReference type="Gene3D" id="3.30.1330.40">
    <property type="entry name" value="RutC-like"/>
    <property type="match status" value="1"/>
</dbReference>
<proteinExistence type="predicted"/>
<dbReference type="CDD" id="cd02199">
    <property type="entry name" value="YjgF_YER057c_UK114_like_1"/>
    <property type="match status" value="1"/>
</dbReference>
<sequence>MSTIEELLQKHALVLPAVSMGAGNYQPFYRVGNLLFLSGQGPRDEDNKLRTGRLGENYTTEQGAQDAQRIGLQLIATAKLALGDLDRVKGVVKILGLVNCMPAYTEQPKVIDGCSKLFKLVLPDAPGHSRSAVGTNSLPGGISVEIEAIFEVD</sequence>
<dbReference type="RefSeq" id="WP_154743021.1">
    <property type="nucleotide sequence ID" value="NZ_JBHSTG010000041.1"/>
</dbReference>
<dbReference type="Proteomes" id="UP000431485">
    <property type="component" value="Unassembled WGS sequence"/>
</dbReference>
<dbReference type="InterPro" id="IPR035959">
    <property type="entry name" value="RutC-like_sf"/>
</dbReference>
<keyword evidence="3" id="KW-1185">Reference proteome</keyword>
<dbReference type="SUPFAM" id="SSF55298">
    <property type="entry name" value="YjgF-like"/>
    <property type="match status" value="1"/>
</dbReference>
<accession>A0A7X2RQV6</accession>
<gene>
    <name evidence="2" type="ORF">GIR22_09135</name>
</gene>
<evidence type="ECO:0000259" key="1">
    <source>
        <dbReference type="Pfam" id="PF14588"/>
    </source>
</evidence>
<dbReference type="Pfam" id="PF14588">
    <property type="entry name" value="YjgF_endoribonc"/>
    <property type="match status" value="1"/>
</dbReference>
<protein>
    <submittedName>
        <fullName evidence="2">RidA family protein</fullName>
    </submittedName>
</protein>
<dbReference type="PANTHER" id="PTHR43760">
    <property type="entry name" value="ENDORIBONUCLEASE-RELATED"/>
    <property type="match status" value="1"/>
</dbReference>
<comment type="caution">
    <text evidence="2">The sequence shown here is derived from an EMBL/GenBank/DDBJ whole genome shotgun (WGS) entry which is preliminary data.</text>
</comment>
<dbReference type="AlphaFoldDB" id="A0A7X2RQV6"/>
<reference evidence="2 3" key="1">
    <citation type="submission" date="2019-11" db="EMBL/GenBank/DDBJ databases">
        <title>Pseudmonas karstica sp. nov. and Pseudomonas spelaei sp. nov. from caves.</title>
        <authorList>
            <person name="Zeman M."/>
        </authorList>
    </citation>
    <scope>NUCLEOTIDE SEQUENCE [LARGE SCALE GENOMIC DNA]</scope>
    <source>
        <strain evidence="2 3">CCM 7891</strain>
    </source>
</reference>
<evidence type="ECO:0000313" key="2">
    <source>
        <dbReference type="EMBL" id="MTD19309.1"/>
    </source>
</evidence>
<name>A0A7X2RQV6_9PSED</name>
<dbReference type="PANTHER" id="PTHR43760:SF1">
    <property type="entry name" value="ENDORIBONUCLEASE L-PSP_CHORISMATE MUTASE-LIKE DOMAIN-CONTAINING PROTEIN"/>
    <property type="match status" value="1"/>
</dbReference>
<feature type="domain" description="Endoribonuclease L-PSP/chorismate mutase-like" evidence="1">
    <location>
        <begin position="11"/>
        <end position="133"/>
    </location>
</feature>
<dbReference type="InterPro" id="IPR013813">
    <property type="entry name" value="Endoribo_LPSP/chorism_mut-like"/>
</dbReference>
<dbReference type="OrthoDB" id="9806350at2"/>
<organism evidence="2 3">
    <name type="scientific">Pseudomonas karstica</name>
    <dbReference type="NCBI Taxonomy" id="1055468"/>
    <lineage>
        <taxon>Bacteria</taxon>
        <taxon>Pseudomonadati</taxon>
        <taxon>Pseudomonadota</taxon>
        <taxon>Gammaproteobacteria</taxon>
        <taxon>Pseudomonadales</taxon>
        <taxon>Pseudomonadaceae</taxon>
        <taxon>Pseudomonas</taxon>
    </lineage>
</organism>